<evidence type="ECO:0000313" key="4">
    <source>
        <dbReference type="EMBL" id="AXA36124.1"/>
    </source>
</evidence>
<dbReference type="InterPro" id="IPR044150">
    <property type="entry name" value="HDAC_classIV"/>
</dbReference>
<dbReference type="GO" id="GO:0040029">
    <property type="term" value="P:epigenetic regulation of gene expression"/>
    <property type="evidence" value="ECO:0007669"/>
    <property type="project" value="TreeGrafter"/>
</dbReference>
<dbReference type="AlphaFoldDB" id="A0A2Z4Y4P9"/>
<dbReference type="GO" id="GO:0016787">
    <property type="term" value="F:hydrolase activity"/>
    <property type="evidence" value="ECO:0007669"/>
    <property type="project" value="UniProtKB-KW"/>
</dbReference>
<evidence type="ECO:0000313" key="5">
    <source>
        <dbReference type="Proteomes" id="UP000262583"/>
    </source>
</evidence>
<dbReference type="GO" id="GO:0004407">
    <property type="term" value="F:histone deacetylase activity"/>
    <property type="evidence" value="ECO:0007669"/>
    <property type="project" value="InterPro"/>
</dbReference>
<feature type="domain" description="Histone deacetylase" evidence="3">
    <location>
        <begin position="16"/>
        <end position="288"/>
    </location>
</feature>
<evidence type="ECO:0000256" key="1">
    <source>
        <dbReference type="ARBA" id="ARBA00005947"/>
    </source>
</evidence>
<name>A0A2Z4Y4P9_SUMC1</name>
<dbReference type="InterPro" id="IPR000286">
    <property type="entry name" value="HDACs"/>
</dbReference>
<accession>A0A2Z4Y4P9</accession>
<dbReference type="InterPro" id="IPR037138">
    <property type="entry name" value="His_deacetylse_dom_sf"/>
</dbReference>
<dbReference type="CDD" id="cd09993">
    <property type="entry name" value="HDAC_classIV"/>
    <property type="match status" value="1"/>
</dbReference>
<reference evidence="4 5" key="1">
    <citation type="submission" date="2018-05" db="EMBL/GenBank/DDBJ databases">
        <title>A metagenomic window into the 2 km-deep terrestrial subsurface aquifer revealed taxonomically and functionally diverse microbial community comprising novel uncultured bacterial lineages.</title>
        <authorList>
            <person name="Kadnikov V.V."/>
            <person name="Mardanov A.V."/>
            <person name="Beletsky A.V."/>
            <person name="Banks D."/>
            <person name="Pimenov N.V."/>
            <person name="Frank Y.A."/>
            <person name="Karnachuk O.V."/>
            <person name="Ravin N.V."/>
        </authorList>
    </citation>
    <scope>NUCLEOTIDE SEQUENCE [LARGE SCALE GENOMIC DNA]</scope>
    <source>
        <strain evidence="4">BY</strain>
    </source>
</reference>
<comment type="similarity">
    <text evidence="1">Belongs to the histone deacetylase family.</text>
</comment>
<evidence type="ECO:0000259" key="3">
    <source>
        <dbReference type="Pfam" id="PF00850"/>
    </source>
</evidence>
<sequence>MRFIYSPKYEVDIGSHVFPTCKYRLVRERLLEEGLAREEDFVEPAPATRAQLELAHTPEYLEDLEHLRWTDRTRFSELPLTKPIVDAYVLAAGGTILGARIALTAPERLCVHVGGGFHHAFADKAEGFCYINDIAVTIRVMQHEQCIRTAMVVDCDLHQGNGTARIFNNDPTVFTFSIHQENNYPLKERSDLDIGLEDFAGDSEYLSALSEGLEIAFSQHKPELLVYVAGVDPYYDDQLGALKLTKEGMKARDELVLGEARKRGIPAVIVFAGGYARRLSDVVELHTQTCRVAYELATQG</sequence>
<organism evidence="4 5">
    <name type="scientific">Sumerlaea chitinivorans</name>
    <dbReference type="NCBI Taxonomy" id="2250252"/>
    <lineage>
        <taxon>Bacteria</taxon>
        <taxon>Candidatus Sumerlaeota</taxon>
        <taxon>Candidatus Sumerlaeia</taxon>
        <taxon>Candidatus Sumerlaeales</taxon>
        <taxon>Candidatus Sumerlaeaceae</taxon>
        <taxon>Candidatus Sumerlaea</taxon>
    </lineage>
</organism>
<dbReference type="KEGG" id="schv:BRCON_1347"/>
<dbReference type="PANTHER" id="PTHR10625:SF19">
    <property type="entry name" value="HISTONE DEACETYLASE 12"/>
    <property type="match status" value="1"/>
</dbReference>
<evidence type="ECO:0000256" key="2">
    <source>
        <dbReference type="ARBA" id="ARBA00022801"/>
    </source>
</evidence>
<dbReference type="Proteomes" id="UP000262583">
    <property type="component" value="Chromosome"/>
</dbReference>
<dbReference type="SUPFAM" id="SSF52768">
    <property type="entry name" value="Arginase/deacetylase"/>
    <property type="match status" value="1"/>
</dbReference>
<dbReference type="PANTHER" id="PTHR10625">
    <property type="entry name" value="HISTONE DEACETYLASE HDAC1-RELATED"/>
    <property type="match status" value="1"/>
</dbReference>
<gene>
    <name evidence="4" type="ORF">BRCON_1347</name>
</gene>
<protein>
    <submittedName>
        <fullName evidence="4">Deacetylase</fullName>
    </submittedName>
</protein>
<dbReference type="Gene3D" id="3.40.800.20">
    <property type="entry name" value="Histone deacetylase domain"/>
    <property type="match status" value="1"/>
</dbReference>
<keyword evidence="2" id="KW-0378">Hydrolase</keyword>
<proteinExistence type="inferred from homology"/>
<dbReference type="InterPro" id="IPR023801">
    <property type="entry name" value="His_deacetylse_dom"/>
</dbReference>
<dbReference type="EMBL" id="CP030759">
    <property type="protein sequence ID" value="AXA36124.1"/>
    <property type="molecule type" value="Genomic_DNA"/>
</dbReference>
<dbReference type="Pfam" id="PF00850">
    <property type="entry name" value="Hist_deacetyl"/>
    <property type="match status" value="1"/>
</dbReference>
<dbReference type="InterPro" id="IPR023696">
    <property type="entry name" value="Ureohydrolase_dom_sf"/>
</dbReference>
<dbReference type="PRINTS" id="PR01270">
    <property type="entry name" value="HDASUPER"/>
</dbReference>